<feature type="transmembrane region" description="Helical" evidence="6">
    <location>
        <begin position="104"/>
        <end position="124"/>
    </location>
</feature>
<dbReference type="PANTHER" id="PTHR43341">
    <property type="entry name" value="AMINO ACID PERMEASE"/>
    <property type="match status" value="1"/>
</dbReference>
<feature type="transmembrane region" description="Helical" evidence="6">
    <location>
        <begin position="199"/>
        <end position="220"/>
    </location>
</feature>
<keyword evidence="3 6" id="KW-0812">Transmembrane</keyword>
<dbReference type="STRING" id="379508.A5E7A8"/>
<feature type="transmembrane region" description="Helical" evidence="6">
    <location>
        <begin position="297"/>
        <end position="316"/>
    </location>
</feature>
<sequence length="465" mass="52044">MILAYVLVGTVVAANQVCMVETSCLFPATSSYIAHSEVFIDKALGFAWGMGSTYNAIIPSELTAISVIMTYWTDLNSAVFITVFGLFVVFTNIWNVRYYGEIEFFFGIIKLMLCAGLILVGLVIDLGGVEGQHRLGFQYWRNPGPFAEKFTTGSLGKFLGFWKAVSSVVYAFGGVQNVTMLAGETEYPRRAIHRAGYRVLTRVLVLYYILIFILSMIVPYTDTVIAHPNGTASGSPWVRAVSLAGIKVLPHIINAVVLTSALSAGNLGIIKVSRNLYALAAKKQLPSIFLKVNRNGLPWVSVAFGCAFLPLAYMTLDSSAANVFSWFQNITASDLLITWIAIASNHIALHKAMKVQGFTRHDLPYKFWIGKWCGYYSLFFSLLFLLTGGFSTFIHGYWAFSTLFSSYFIIPLTIVLFIFAKLVFKTRYIKPSEVKLRALFYDLQNRPEPPYKKLKGWEWLTLLWS</sequence>
<dbReference type="GeneID" id="5230403"/>
<feature type="domain" description="Amino acid permease/ SLC12A" evidence="7">
    <location>
        <begin position="2"/>
        <end position="427"/>
    </location>
</feature>
<organism evidence="8 9">
    <name type="scientific">Lodderomyces elongisporus (strain ATCC 11503 / CBS 2605 / JCM 1781 / NBRC 1676 / NRRL YB-4239)</name>
    <name type="common">Yeast</name>
    <name type="synonym">Saccharomyces elongisporus</name>
    <dbReference type="NCBI Taxonomy" id="379508"/>
    <lineage>
        <taxon>Eukaryota</taxon>
        <taxon>Fungi</taxon>
        <taxon>Dikarya</taxon>
        <taxon>Ascomycota</taxon>
        <taxon>Saccharomycotina</taxon>
        <taxon>Pichiomycetes</taxon>
        <taxon>Debaryomycetaceae</taxon>
        <taxon>Candida/Lodderomyces clade</taxon>
        <taxon>Lodderomyces</taxon>
    </lineage>
</organism>
<feature type="transmembrane region" description="Helical" evidence="6">
    <location>
        <begin position="46"/>
        <end position="71"/>
    </location>
</feature>
<keyword evidence="9" id="KW-1185">Reference proteome</keyword>
<evidence type="ECO:0000259" key="7">
    <source>
        <dbReference type="Pfam" id="PF00324"/>
    </source>
</evidence>
<evidence type="ECO:0000256" key="3">
    <source>
        <dbReference type="ARBA" id="ARBA00022692"/>
    </source>
</evidence>
<dbReference type="Gene3D" id="1.20.1740.10">
    <property type="entry name" value="Amino acid/polyamine transporter I"/>
    <property type="match status" value="1"/>
</dbReference>
<gene>
    <name evidence="8" type="ORF">LELG_05497</name>
</gene>
<name>A5E7A8_LODEL</name>
<dbReference type="InParanoid" id="A5E7A8"/>
<feature type="transmembrane region" description="Helical" evidence="6">
    <location>
        <begin position="240"/>
        <end position="264"/>
    </location>
</feature>
<keyword evidence="4 6" id="KW-1133">Transmembrane helix</keyword>
<proteinExistence type="inferred from homology"/>
<dbReference type="KEGG" id="lel:PVL30_005037"/>
<feature type="transmembrane region" description="Helical" evidence="6">
    <location>
        <begin position="336"/>
        <end position="353"/>
    </location>
</feature>
<evidence type="ECO:0000256" key="2">
    <source>
        <dbReference type="ARBA" id="ARBA00006983"/>
    </source>
</evidence>
<dbReference type="InterPro" id="IPR050524">
    <property type="entry name" value="APC_YAT"/>
</dbReference>
<dbReference type="eggNOG" id="KOG1286">
    <property type="taxonomic scope" value="Eukaryota"/>
</dbReference>
<evidence type="ECO:0000256" key="5">
    <source>
        <dbReference type="ARBA" id="ARBA00023136"/>
    </source>
</evidence>
<dbReference type="HOGENOM" id="CLU_007946_12_1_1"/>
<dbReference type="OrthoDB" id="3900342at2759"/>
<accession>A5E7A8</accession>
<dbReference type="Proteomes" id="UP000001996">
    <property type="component" value="Unassembled WGS sequence"/>
</dbReference>
<dbReference type="OMA" id="VHWINIE"/>
<protein>
    <recommendedName>
        <fullName evidence="7">Amino acid permease/ SLC12A domain-containing protein</fullName>
    </recommendedName>
</protein>
<dbReference type="GO" id="GO:0015171">
    <property type="term" value="F:amino acid transmembrane transporter activity"/>
    <property type="evidence" value="ECO:0007669"/>
    <property type="project" value="TreeGrafter"/>
</dbReference>
<dbReference type="PANTHER" id="PTHR43341:SF18">
    <property type="entry name" value="AMINO ACID PERMEASE_ SLC12A DOMAIN-CONTAINING PROTEIN"/>
    <property type="match status" value="1"/>
</dbReference>
<evidence type="ECO:0000256" key="4">
    <source>
        <dbReference type="ARBA" id="ARBA00022989"/>
    </source>
</evidence>
<feature type="transmembrane region" description="Helical" evidence="6">
    <location>
        <begin position="78"/>
        <end position="98"/>
    </location>
</feature>
<dbReference type="EMBL" id="CH981533">
    <property type="protein sequence ID" value="EDK47316.1"/>
    <property type="molecule type" value="Genomic_DNA"/>
</dbReference>
<dbReference type="Pfam" id="PF00324">
    <property type="entry name" value="AA_permease"/>
    <property type="match status" value="1"/>
</dbReference>
<reference evidence="8 9" key="1">
    <citation type="journal article" date="2009" name="Nature">
        <title>Evolution of pathogenicity and sexual reproduction in eight Candida genomes.</title>
        <authorList>
            <person name="Butler G."/>
            <person name="Rasmussen M.D."/>
            <person name="Lin M.F."/>
            <person name="Santos M.A."/>
            <person name="Sakthikumar S."/>
            <person name="Munro C.A."/>
            <person name="Rheinbay E."/>
            <person name="Grabherr M."/>
            <person name="Forche A."/>
            <person name="Reedy J.L."/>
            <person name="Agrafioti I."/>
            <person name="Arnaud M.B."/>
            <person name="Bates S."/>
            <person name="Brown A.J."/>
            <person name="Brunke S."/>
            <person name="Costanzo M.C."/>
            <person name="Fitzpatrick D.A."/>
            <person name="de Groot P.W."/>
            <person name="Harris D."/>
            <person name="Hoyer L.L."/>
            <person name="Hube B."/>
            <person name="Klis F.M."/>
            <person name="Kodira C."/>
            <person name="Lennard N."/>
            <person name="Logue M.E."/>
            <person name="Martin R."/>
            <person name="Neiman A.M."/>
            <person name="Nikolaou E."/>
            <person name="Quail M.A."/>
            <person name="Quinn J."/>
            <person name="Santos M.C."/>
            <person name="Schmitzberger F.F."/>
            <person name="Sherlock G."/>
            <person name="Shah P."/>
            <person name="Silverstein K.A."/>
            <person name="Skrzypek M.S."/>
            <person name="Soll D."/>
            <person name="Staggs R."/>
            <person name="Stansfield I."/>
            <person name="Stumpf M.P."/>
            <person name="Sudbery P.E."/>
            <person name="Srikantha T."/>
            <person name="Zeng Q."/>
            <person name="Berman J."/>
            <person name="Berriman M."/>
            <person name="Heitman J."/>
            <person name="Gow N.A."/>
            <person name="Lorenz M.C."/>
            <person name="Birren B.W."/>
            <person name="Kellis M."/>
            <person name="Cuomo C.A."/>
        </authorList>
    </citation>
    <scope>NUCLEOTIDE SEQUENCE [LARGE SCALE GENOMIC DNA]</scope>
    <source>
        <strain evidence="9">ATCC 11503 / BCRC 21390 / CBS 2605 / JCM 1781 / NBRC 1676 / NRRL YB-4239</strain>
    </source>
</reference>
<keyword evidence="5 6" id="KW-0472">Membrane</keyword>
<dbReference type="VEuPathDB" id="FungiDB:LELG_05497"/>
<feature type="transmembrane region" description="Helical" evidence="6">
    <location>
        <begin position="404"/>
        <end position="424"/>
    </location>
</feature>
<evidence type="ECO:0000256" key="1">
    <source>
        <dbReference type="ARBA" id="ARBA00004141"/>
    </source>
</evidence>
<feature type="transmembrane region" description="Helical" evidence="6">
    <location>
        <begin position="374"/>
        <end position="398"/>
    </location>
</feature>
<evidence type="ECO:0000313" key="8">
    <source>
        <dbReference type="EMBL" id="EDK47316.1"/>
    </source>
</evidence>
<dbReference type="InterPro" id="IPR004841">
    <property type="entry name" value="AA-permease/SLC12A_dom"/>
</dbReference>
<dbReference type="PIRSF" id="PIRSF006060">
    <property type="entry name" value="AA_transporter"/>
    <property type="match status" value="1"/>
</dbReference>
<dbReference type="AlphaFoldDB" id="A5E7A8"/>
<dbReference type="GO" id="GO:0016020">
    <property type="term" value="C:membrane"/>
    <property type="evidence" value="ECO:0007669"/>
    <property type="project" value="UniProtKB-SubCell"/>
</dbReference>
<comment type="subcellular location">
    <subcellularLocation>
        <location evidence="1">Membrane</location>
        <topology evidence="1">Multi-pass membrane protein</topology>
    </subcellularLocation>
</comment>
<evidence type="ECO:0000256" key="6">
    <source>
        <dbReference type="SAM" id="Phobius"/>
    </source>
</evidence>
<evidence type="ECO:0000313" key="9">
    <source>
        <dbReference type="Proteomes" id="UP000001996"/>
    </source>
</evidence>
<comment type="similarity">
    <text evidence="2">Belongs to the amino acid-polyamine-organocation (APC) superfamily. YAT (TC 2.A.3.10) family.</text>
</comment>